<dbReference type="GO" id="GO:0004497">
    <property type="term" value="F:monooxygenase activity"/>
    <property type="evidence" value="ECO:0007669"/>
    <property type="project" value="UniProtKB-KW"/>
</dbReference>
<name>A0A2U1CRC3_9BURK</name>
<dbReference type="InterPro" id="IPR011251">
    <property type="entry name" value="Luciferase-like_dom"/>
</dbReference>
<dbReference type="Pfam" id="PF00296">
    <property type="entry name" value="Bac_luciferase"/>
    <property type="match status" value="1"/>
</dbReference>
<dbReference type="PANTHER" id="PTHR30137">
    <property type="entry name" value="LUCIFERASE-LIKE MONOOXYGENASE"/>
    <property type="match status" value="1"/>
</dbReference>
<dbReference type="AlphaFoldDB" id="A0A2U1CRC3"/>
<dbReference type="PANTHER" id="PTHR30137:SF6">
    <property type="entry name" value="LUCIFERASE-LIKE MONOOXYGENASE"/>
    <property type="match status" value="1"/>
</dbReference>
<gene>
    <name evidence="2" type="ORF">C7440_0847</name>
</gene>
<proteinExistence type="predicted"/>
<dbReference type="Gene3D" id="3.20.20.30">
    <property type="entry name" value="Luciferase-like domain"/>
    <property type="match status" value="1"/>
</dbReference>
<evidence type="ECO:0000259" key="1">
    <source>
        <dbReference type="Pfam" id="PF00296"/>
    </source>
</evidence>
<comment type="caution">
    <text evidence="2">The sequence shown here is derived from an EMBL/GenBank/DDBJ whole genome shotgun (WGS) entry which is preliminary data.</text>
</comment>
<dbReference type="OrthoDB" id="7055978at2"/>
<dbReference type="InterPro" id="IPR036661">
    <property type="entry name" value="Luciferase-like_sf"/>
</dbReference>
<dbReference type="GO" id="GO:0005829">
    <property type="term" value="C:cytosol"/>
    <property type="evidence" value="ECO:0007669"/>
    <property type="project" value="TreeGrafter"/>
</dbReference>
<keyword evidence="2" id="KW-0503">Monooxygenase</keyword>
<dbReference type="EMBL" id="QEKO01000001">
    <property type="protein sequence ID" value="PVY68445.1"/>
    <property type="molecule type" value="Genomic_DNA"/>
</dbReference>
<protein>
    <submittedName>
        <fullName evidence="2">Alkanesulfonate monooxygenase SsuD/methylene tetrahydromethanopterin reductase-like flavin-dependent oxidoreductase (Luciferase family)</fullName>
    </submittedName>
</protein>
<dbReference type="RefSeq" id="WP_017525200.1">
    <property type="nucleotide sequence ID" value="NZ_JACCEX010000001.1"/>
</dbReference>
<dbReference type="SUPFAM" id="SSF51679">
    <property type="entry name" value="Bacterial luciferase-like"/>
    <property type="match status" value="1"/>
</dbReference>
<keyword evidence="2" id="KW-0560">Oxidoreductase</keyword>
<feature type="domain" description="Luciferase-like" evidence="1">
    <location>
        <begin position="43"/>
        <end position="339"/>
    </location>
</feature>
<reference evidence="2 3" key="1">
    <citation type="submission" date="2018-04" db="EMBL/GenBank/DDBJ databases">
        <title>Genomic Encyclopedia of Type Strains, Phase IV (KMG-IV): sequencing the most valuable type-strain genomes for metagenomic binning, comparative biology and taxonomic classification.</title>
        <authorList>
            <person name="Goeker M."/>
        </authorList>
    </citation>
    <scope>NUCLEOTIDE SEQUENCE [LARGE SCALE GENOMIC DNA]</scope>
    <source>
        <strain evidence="2 3">DSM 10065</strain>
    </source>
</reference>
<keyword evidence="3" id="KW-1185">Reference proteome</keyword>
<sequence length="388" mass="44253">MNVILFHLMGYADLDFEATKQYETVWVNLPNSFYDPVKGHKLYNRYLDELEYAEELGFDGVAVNEHHQTAYGLMPSPIVMASALARRTKRVKIAILGSALPLREHPMTVAEEHAMVDVISGGRLISGFVRGIGAEYHTFGINPTISHDRFHEAHDLIVQAWTKPGPFSFSGRHYNVDYVNLWPRPYQTPHPPIWVPSQGSKETIDWASHPDRRYTYLQTFSPAKTVEKYLQSYRDTAADYGYEAADSQLGWAVPIYVSDTDRQAIREAKHHFELFRNRLLKMPFEMLLPPGYTSRDSLKRVMAAKAMLSQDLTIETAIEMGMIICGSPESVRQRLEEYWKSMRFDNLLTMLHFGSLPEDLTRRNMKLFAENVLPALQSMKAGSGATAT</sequence>
<dbReference type="GO" id="GO:0016705">
    <property type="term" value="F:oxidoreductase activity, acting on paired donors, with incorporation or reduction of molecular oxygen"/>
    <property type="evidence" value="ECO:0007669"/>
    <property type="project" value="InterPro"/>
</dbReference>
<dbReference type="Proteomes" id="UP000246145">
    <property type="component" value="Unassembled WGS sequence"/>
</dbReference>
<evidence type="ECO:0000313" key="3">
    <source>
        <dbReference type="Proteomes" id="UP000246145"/>
    </source>
</evidence>
<evidence type="ECO:0000313" key="2">
    <source>
        <dbReference type="EMBL" id="PVY68445.1"/>
    </source>
</evidence>
<organism evidence="2 3">
    <name type="scientific">Pusillimonas noertemannii</name>
    <dbReference type="NCBI Taxonomy" id="305977"/>
    <lineage>
        <taxon>Bacteria</taxon>
        <taxon>Pseudomonadati</taxon>
        <taxon>Pseudomonadota</taxon>
        <taxon>Betaproteobacteria</taxon>
        <taxon>Burkholderiales</taxon>
        <taxon>Alcaligenaceae</taxon>
        <taxon>Pusillimonas</taxon>
    </lineage>
</organism>
<dbReference type="InterPro" id="IPR050766">
    <property type="entry name" value="Bact_Lucif_Oxidored"/>
</dbReference>
<dbReference type="STRING" id="1231391.GCA_000308195_02856"/>
<accession>A0A2U1CRC3</accession>